<accession>A0A5M9M6B9</accession>
<sequence>MADTLSIKYDQRLNFPRDIQIEISALYIIARAQSFELKYTTQKTGNPTVEIFSMAYHILTWLGLQQYYWSSKLLPEIERTKFPELCLEIVSIGVQYPGWTVRPEDVESFAKRHYGDSPAIQRTLKLNYATGIVSRPSIAHIDLKDINADEAPSITGIHSLFKEYGVNLAVEACQKAIKEWGGSPTDITHVVAVTCTDSSNPGYHELVARELGLKLDIDKVLLHGVGCSGGLAALRTAANALQGAAHRGKPGRALVFATEIHTSLARRAFDQCEESGQPNITVALFSDCASALVLSNGLERREFEQPIYRLLNWKQRTIPDTESDIQLNVHPKGWSAVVTKNVPHIAAKSVRPMFDELVRETPLISGKGLLNATSFDWALHPGGLAVVERAKQALGLSSAHLSASYEIYRKYGNSSSATVISVLDCLRKIPGGQDHVVACAFGPGVSVEMALMVRPR</sequence>
<comment type="caution">
    <text evidence="6">The sequence shown here is derived from an EMBL/GenBank/DDBJ whole genome shotgun (WGS) entry which is preliminary data.</text>
</comment>
<evidence type="ECO:0000259" key="4">
    <source>
        <dbReference type="Pfam" id="PF00195"/>
    </source>
</evidence>
<keyword evidence="3" id="KW-0012">Acyltransferase</keyword>
<feature type="domain" description="Chalcone/stilbene synthase C-terminal" evidence="5">
    <location>
        <begin position="314"/>
        <end position="452"/>
    </location>
</feature>
<evidence type="ECO:0000259" key="5">
    <source>
        <dbReference type="Pfam" id="PF02797"/>
    </source>
</evidence>
<evidence type="ECO:0000256" key="3">
    <source>
        <dbReference type="RuleBase" id="RU003633"/>
    </source>
</evidence>
<evidence type="ECO:0000313" key="6">
    <source>
        <dbReference type="EMBL" id="KAA8642602.1"/>
    </source>
</evidence>
<dbReference type="PANTHER" id="PTHR11877:SF46">
    <property type="entry name" value="TYPE III POLYKETIDE SYNTHASE A"/>
    <property type="match status" value="1"/>
</dbReference>
<dbReference type="PANTHER" id="PTHR11877">
    <property type="entry name" value="HYDROXYMETHYLGLUTARYL-COA SYNTHASE"/>
    <property type="match status" value="1"/>
</dbReference>
<protein>
    <submittedName>
        <fullName evidence="6">Type III Polyketide synthases (Type III PKS)</fullName>
    </submittedName>
</protein>
<comment type="similarity">
    <text evidence="1 3">Belongs to the thiolase-like superfamily. Chalcone/stilbene synthases family.</text>
</comment>
<name>A0A5M9M6B9_9EURO</name>
<dbReference type="CDD" id="cd00831">
    <property type="entry name" value="CHS_like"/>
    <property type="match status" value="1"/>
</dbReference>
<gene>
    <name evidence="6" type="ORF">ATNIH1004_011547</name>
</gene>
<dbReference type="SUPFAM" id="SSF53901">
    <property type="entry name" value="Thiolase-like"/>
    <property type="match status" value="2"/>
</dbReference>
<dbReference type="Proteomes" id="UP000324241">
    <property type="component" value="Unassembled WGS sequence"/>
</dbReference>
<feature type="domain" description="Chalcone/stilbene synthase N-terminal" evidence="4">
    <location>
        <begin position="145"/>
        <end position="294"/>
    </location>
</feature>
<evidence type="ECO:0000313" key="7">
    <source>
        <dbReference type="Proteomes" id="UP000324241"/>
    </source>
</evidence>
<dbReference type="Pfam" id="PF02797">
    <property type="entry name" value="Chal_sti_synt_C"/>
    <property type="match status" value="1"/>
</dbReference>
<dbReference type="RefSeq" id="XP_033421964.1">
    <property type="nucleotide sequence ID" value="XM_033576109.1"/>
</dbReference>
<dbReference type="VEuPathDB" id="FungiDB:EYZ11_011573"/>
<reference evidence="6 7" key="1">
    <citation type="submission" date="2019-08" db="EMBL/GenBank/DDBJ databases">
        <title>The genome sequence of a newly discovered highly antifungal drug resistant Aspergillus species, Aspergillus tanneri NIH 1004.</title>
        <authorList>
            <person name="Mounaud S."/>
            <person name="Singh I."/>
            <person name="Joardar V."/>
            <person name="Pakala S."/>
            <person name="Pakala S."/>
            <person name="Venepally P."/>
            <person name="Chung J.K."/>
            <person name="Losada L."/>
            <person name="Nierman W.C."/>
        </authorList>
    </citation>
    <scope>NUCLEOTIDE SEQUENCE [LARGE SCALE GENOMIC DNA]</scope>
    <source>
        <strain evidence="6 7">NIH1004</strain>
    </source>
</reference>
<dbReference type="InterPro" id="IPR012328">
    <property type="entry name" value="Chalcone/stilbene_synt_C"/>
</dbReference>
<dbReference type="Gene3D" id="3.40.47.10">
    <property type="match status" value="2"/>
</dbReference>
<evidence type="ECO:0000256" key="2">
    <source>
        <dbReference type="ARBA" id="ARBA00022679"/>
    </source>
</evidence>
<dbReference type="Pfam" id="PF00195">
    <property type="entry name" value="Chal_sti_synt_N"/>
    <property type="match status" value="1"/>
</dbReference>
<dbReference type="GO" id="GO:0030639">
    <property type="term" value="P:polyketide biosynthetic process"/>
    <property type="evidence" value="ECO:0007669"/>
    <property type="project" value="TreeGrafter"/>
</dbReference>
<dbReference type="InterPro" id="IPR016039">
    <property type="entry name" value="Thiolase-like"/>
</dbReference>
<proteinExistence type="inferred from homology"/>
<dbReference type="InterPro" id="IPR001099">
    <property type="entry name" value="Chalcone/stilbene_synt_N"/>
</dbReference>
<dbReference type="InterPro" id="IPR011141">
    <property type="entry name" value="Polyketide_synthase_type-III"/>
</dbReference>
<keyword evidence="2 3" id="KW-0808">Transferase</keyword>
<dbReference type="EMBL" id="QUQM01000008">
    <property type="protein sequence ID" value="KAA8642602.1"/>
    <property type="molecule type" value="Genomic_DNA"/>
</dbReference>
<organism evidence="6 7">
    <name type="scientific">Aspergillus tanneri</name>
    <dbReference type="NCBI Taxonomy" id="1220188"/>
    <lineage>
        <taxon>Eukaryota</taxon>
        <taxon>Fungi</taxon>
        <taxon>Dikarya</taxon>
        <taxon>Ascomycota</taxon>
        <taxon>Pezizomycotina</taxon>
        <taxon>Eurotiomycetes</taxon>
        <taxon>Eurotiomycetidae</taxon>
        <taxon>Eurotiales</taxon>
        <taxon>Aspergillaceae</taxon>
        <taxon>Aspergillus</taxon>
        <taxon>Aspergillus subgen. Circumdati</taxon>
    </lineage>
</organism>
<dbReference type="GO" id="GO:0016747">
    <property type="term" value="F:acyltransferase activity, transferring groups other than amino-acyl groups"/>
    <property type="evidence" value="ECO:0007669"/>
    <property type="project" value="InterPro"/>
</dbReference>
<dbReference type="GeneID" id="54334248"/>
<dbReference type="AlphaFoldDB" id="A0A5M9M6B9"/>
<dbReference type="OrthoDB" id="329835at2759"/>
<evidence type="ECO:0000256" key="1">
    <source>
        <dbReference type="ARBA" id="ARBA00005531"/>
    </source>
</evidence>